<evidence type="ECO:0000313" key="2">
    <source>
        <dbReference type="EMBL" id="OXU19811.1"/>
    </source>
</evidence>
<gene>
    <name evidence="2" type="ORF">TSAR_010586</name>
</gene>
<comment type="caution">
    <text evidence="2">The sequence shown here is derived from an EMBL/GenBank/DDBJ whole genome shotgun (WGS) entry which is preliminary data.</text>
</comment>
<dbReference type="PANTHER" id="PTHR33332">
    <property type="entry name" value="REVERSE TRANSCRIPTASE DOMAIN-CONTAINING PROTEIN"/>
    <property type="match status" value="1"/>
</dbReference>
<name>A0A232ENA9_9HYME</name>
<dbReference type="InterPro" id="IPR000477">
    <property type="entry name" value="RT_dom"/>
</dbReference>
<organism evidence="2 3">
    <name type="scientific">Trichomalopsis sarcophagae</name>
    <dbReference type="NCBI Taxonomy" id="543379"/>
    <lineage>
        <taxon>Eukaryota</taxon>
        <taxon>Metazoa</taxon>
        <taxon>Ecdysozoa</taxon>
        <taxon>Arthropoda</taxon>
        <taxon>Hexapoda</taxon>
        <taxon>Insecta</taxon>
        <taxon>Pterygota</taxon>
        <taxon>Neoptera</taxon>
        <taxon>Endopterygota</taxon>
        <taxon>Hymenoptera</taxon>
        <taxon>Apocrita</taxon>
        <taxon>Proctotrupomorpha</taxon>
        <taxon>Chalcidoidea</taxon>
        <taxon>Pteromalidae</taxon>
        <taxon>Pteromalinae</taxon>
        <taxon>Trichomalopsis</taxon>
    </lineage>
</organism>
<dbReference type="AlphaFoldDB" id="A0A232ENA9"/>
<reference evidence="2 3" key="1">
    <citation type="journal article" date="2017" name="Curr. Biol.">
        <title>The Evolution of Venom by Co-option of Single-Copy Genes.</title>
        <authorList>
            <person name="Martinson E.O."/>
            <person name="Mrinalini"/>
            <person name="Kelkar Y.D."/>
            <person name="Chang C.H."/>
            <person name="Werren J.H."/>
        </authorList>
    </citation>
    <scope>NUCLEOTIDE SEQUENCE [LARGE SCALE GENOMIC DNA]</scope>
    <source>
        <strain evidence="2 3">Alberta</strain>
        <tissue evidence="2">Whole body</tissue>
    </source>
</reference>
<evidence type="ECO:0000259" key="1">
    <source>
        <dbReference type="Pfam" id="PF00078"/>
    </source>
</evidence>
<feature type="domain" description="Reverse transcriptase" evidence="1">
    <location>
        <begin position="25"/>
        <end position="140"/>
    </location>
</feature>
<dbReference type="EMBL" id="NNAY01003202">
    <property type="protein sequence ID" value="OXU19811.1"/>
    <property type="molecule type" value="Genomic_DNA"/>
</dbReference>
<evidence type="ECO:0000313" key="3">
    <source>
        <dbReference type="Proteomes" id="UP000215335"/>
    </source>
</evidence>
<sequence>MHGLKANANPGPDDISAHFVKCYLPISTISCLPKVLDALVTDELASALTLQLADQQHVFVKRRSTLTNLLVFNDFLLDALDKHRQDDALYIDMSKAFDKVNHARLLSKVWNFGVRRVLHSLLASYLSGCSQAVRFGDCILPIMYVASDVP</sequence>
<dbReference type="Proteomes" id="UP000215335">
    <property type="component" value="Unassembled WGS sequence"/>
</dbReference>
<keyword evidence="3" id="KW-1185">Reference proteome</keyword>
<accession>A0A232ENA9</accession>
<dbReference type="STRING" id="543379.A0A232ENA9"/>
<dbReference type="Pfam" id="PF00078">
    <property type="entry name" value="RVT_1"/>
    <property type="match status" value="1"/>
</dbReference>
<proteinExistence type="predicted"/>
<protein>
    <recommendedName>
        <fullName evidence="1">Reverse transcriptase domain-containing protein</fullName>
    </recommendedName>
</protein>